<dbReference type="InterPro" id="IPR043128">
    <property type="entry name" value="Rev_trsase/Diguanyl_cyclase"/>
</dbReference>
<sequence length="61" mass="7170">YYNNLIVIFKTLKDYIKDLYTILNKLRLKNISISILKSFTGFSNTIVLGYIVDTFNIIFTK</sequence>
<evidence type="ECO:0000313" key="1">
    <source>
        <dbReference type="EMBL" id="KAK0747210.1"/>
    </source>
</evidence>
<dbReference type="EMBL" id="JAUKTV010000001">
    <property type="protein sequence ID" value="KAK0747210.1"/>
    <property type="molecule type" value="Genomic_DNA"/>
</dbReference>
<gene>
    <name evidence="1" type="ORF">B0T21DRAFT_277642</name>
</gene>
<dbReference type="Proteomes" id="UP001172159">
    <property type="component" value="Unassembled WGS sequence"/>
</dbReference>
<protein>
    <recommendedName>
        <fullName evidence="3">Reverse transcriptase domain-containing protein</fullName>
    </recommendedName>
</protein>
<accession>A0AA40K5Z8</accession>
<comment type="caution">
    <text evidence="1">The sequence shown here is derived from an EMBL/GenBank/DDBJ whole genome shotgun (WGS) entry which is preliminary data.</text>
</comment>
<reference evidence="1" key="1">
    <citation type="submission" date="2023-06" db="EMBL/GenBank/DDBJ databases">
        <title>Genome-scale phylogeny and comparative genomics of the fungal order Sordariales.</title>
        <authorList>
            <consortium name="Lawrence Berkeley National Laboratory"/>
            <person name="Hensen N."/>
            <person name="Bonometti L."/>
            <person name="Westerberg I."/>
            <person name="Brannstrom I.O."/>
            <person name="Guillou S."/>
            <person name="Cros-Aarteil S."/>
            <person name="Calhoun S."/>
            <person name="Haridas S."/>
            <person name="Kuo A."/>
            <person name="Mondo S."/>
            <person name="Pangilinan J."/>
            <person name="Riley R."/>
            <person name="Labutti K."/>
            <person name="Andreopoulos B."/>
            <person name="Lipzen A."/>
            <person name="Chen C."/>
            <person name="Yanf M."/>
            <person name="Daum C."/>
            <person name="Ng V."/>
            <person name="Clum A."/>
            <person name="Steindorff A."/>
            <person name="Ohm R."/>
            <person name="Martin F."/>
            <person name="Silar P."/>
            <person name="Natvig D."/>
            <person name="Lalanne C."/>
            <person name="Gautier V."/>
            <person name="Ament-Velasquez S.L."/>
            <person name="Kruys A."/>
            <person name="Hutchinson M.I."/>
            <person name="Powell A.J."/>
            <person name="Barry K."/>
            <person name="Miller A.N."/>
            <person name="Grigoriev I.V."/>
            <person name="Debuchy R."/>
            <person name="Gladieux P."/>
            <person name="Thoren M.H."/>
            <person name="Johannesson H."/>
        </authorList>
    </citation>
    <scope>NUCLEOTIDE SEQUENCE</scope>
    <source>
        <strain evidence="1">CBS 540.89</strain>
    </source>
</reference>
<dbReference type="AlphaFoldDB" id="A0AA40K5Z8"/>
<evidence type="ECO:0008006" key="3">
    <source>
        <dbReference type="Google" id="ProtNLM"/>
    </source>
</evidence>
<feature type="non-terminal residue" evidence="1">
    <location>
        <position position="1"/>
    </location>
</feature>
<dbReference type="Gene3D" id="3.30.70.270">
    <property type="match status" value="1"/>
</dbReference>
<keyword evidence="2" id="KW-1185">Reference proteome</keyword>
<proteinExistence type="predicted"/>
<organism evidence="1 2">
    <name type="scientific">Apiosordaria backusii</name>
    <dbReference type="NCBI Taxonomy" id="314023"/>
    <lineage>
        <taxon>Eukaryota</taxon>
        <taxon>Fungi</taxon>
        <taxon>Dikarya</taxon>
        <taxon>Ascomycota</taxon>
        <taxon>Pezizomycotina</taxon>
        <taxon>Sordariomycetes</taxon>
        <taxon>Sordariomycetidae</taxon>
        <taxon>Sordariales</taxon>
        <taxon>Lasiosphaeriaceae</taxon>
        <taxon>Apiosordaria</taxon>
    </lineage>
</organism>
<evidence type="ECO:0000313" key="2">
    <source>
        <dbReference type="Proteomes" id="UP001172159"/>
    </source>
</evidence>
<name>A0AA40K5Z8_9PEZI</name>